<evidence type="ECO:0000313" key="2">
    <source>
        <dbReference type="EMBL" id="KAF6742368.1"/>
    </source>
</evidence>
<feature type="transmembrane region" description="Helical" evidence="1">
    <location>
        <begin position="139"/>
        <end position="163"/>
    </location>
</feature>
<dbReference type="OrthoDB" id="3346544at2759"/>
<keyword evidence="1" id="KW-0812">Transmembrane</keyword>
<name>A0A8H6LSQ7_9AGAR</name>
<feature type="transmembrane region" description="Helical" evidence="1">
    <location>
        <begin position="175"/>
        <end position="198"/>
    </location>
</feature>
<keyword evidence="1" id="KW-1133">Transmembrane helix</keyword>
<evidence type="ECO:0000313" key="3">
    <source>
        <dbReference type="Proteomes" id="UP000521943"/>
    </source>
</evidence>
<reference evidence="2 3" key="1">
    <citation type="submission" date="2020-07" db="EMBL/GenBank/DDBJ databases">
        <title>Comparative genomics of pyrophilous fungi reveals a link between fire events and developmental genes.</title>
        <authorList>
            <consortium name="DOE Joint Genome Institute"/>
            <person name="Steindorff A.S."/>
            <person name="Carver A."/>
            <person name="Calhoun S."/>
            <person name="Stillman K."/>
            <person name="Liu H."/>
            <person name="Lipzen A."/>
            <person name="Pangilinan J."/>
            <person name="Labutti K."/>
            <person name="Bruns T.D."/>
            <person name="Grigoriev I.V."/>
        </authorList>
    </citation>
    <scope>NUCLEOTIDE SEQUENCE [LARGE SCALE GENOMIC DNA]</scope>
    <source>
        <strain evidence="2 3">CBS 144469</strain>
    </source>
</reference>
<sequence>MTSQAAHAEDLTEQNIALLAYCLGGIMFGVHCILFFLAARIHWRTRRADCRAPAAILLIGSTIMFILTATYKGVSTSQLIYAYSSEWKEGPNGPLLPIYYLRDYTSVESCATMSLMCVLVWLGDMLAIYRCVIVWNMNWWIVSLPIMLLISSIAMGTIVSVAYKDPATLSPQQLRSLINVAFPVNIAQSCLITGLIVFKIWHQYRVSCAAGLRMHGRGIGLLTIARIIVESAIIFTIQQVALFIAFYMQSPLQYIFKETLVPSIGLTPPDASQKSSLVPTKFLDQYNQYNLVYNTNYNNVLNPDLLTLPL</sequence>
<organism evidence="2 3">
    <name type="scientific">Ephemerocybe angulata</name>
    <dbReference type="NCBI Taxonomy" id="980116"/>
    <lineage>
        <taxon>Eukaryota</taxon>
        <taxon>Fungi</taxon>
        <taxon>Dikarya</taxon>
        <taxon>Basidiomycota</taxon>
        <taxon>Agaricomycotina</taxon>
        <taxon>Agaricomycetes</taxon>
        <taxon>Agaricomycetidae</taxon>
        <taxon>Agaricales</taxon>
        <taxon>Agaricineae</taxon>
        <taxon>Psathyrellaceae</taxon>
        <taxon>Ephemerocybe</taxon>
    </lineage>
</organism>
<feature type="transmembrane region" description="Helical" evidence="1">
    <location>
        <begin position="111"/>
        <end position="132"/>
    </location>
</feature>
<feature type="transmembrane region" description="Helical" evidence="1">
    <location>
        <begin position="16"/>
        <end position="38"/>
    </location>
</feature>
<feature type="transmembrane region" description="Helical" evidence="1">
    <location>
        <begin position="50"/>
        <end position="71"/>
    </location>
</feature>
<proteinExistence type="predicted"/>
<comment type="caution">
    <text evidence="2">The sequence shown here is derived from an EMBL/GenBank/DDBJ whole genome shotgun (WGS) entry which is preliminary data.</text>
</comment>
<feature type="transmembrane region" description="Helical" evidence="1">
    <location>
        <begin position="219"/>
        <end position="248"/>
    </location>
</feature>
<dbReference type="EMBL" id="JACGCI010000186">
    <property type="protein sequence ID" value="KAF6742368.1"/>
    <property type="molecule type" value="Genomic_DNA"/>
</dbReference>
<dbReference type="Proteomes" id="UP000521943">
    <property type="component" value="Unassembled WGS sequence"/>
</dbReference>
<accession>A0A8H6LSQ7</accession>
<keyword evidence="3" id="KW-1185">Reference proteome</keyword>
<gene>
    <name evidence="2" type="ORF">DFP72DRAFT_1106089</name>
</gene>
<dbReference type="AlphaFoldDB" id="A0A8H6LSQ7"/>
<protein>
    <submittedName>
        <fullName evidence="2">Uncharacterized protein</fullName>
    </submittedName>
</protein>
<keyword evidence="1" id="KW-0472">Membrane</keyword>
<evidence type="ECO:0000256" key="1">
    <source>
        <dbReference type="SAM" id="Phobius"/>
    </source>
</evidence>